<comment type="cofactor">
    <cofactor evidence="3">
        <name>Fe(2+)</name>
        <dbReference type="ChEBI" id="CHEBI:29033"/>
    </cofactor>
</comment>
<dbReference type="InterPro" id="IPR013785">
    <property type="entry name" value="Aldolase_TIM"/>
</dbReference>
<keyword evidence="10" id="KW-0119">Carbohydrate metabolism</keyword>
<evidence type="ECO:0000256" key="7">
    <source>
        <dbReference type="ARBA" id="ARBA00023004"/>
    </source>
</evidence>
<dbReference type="InterPro" id="IPR000056">
    <property type="entry name" value="Ribul_P_3_epim-like"/>
</dbReference>
<dbReference type="FunFam" id="3.20.20.70:FF:000191">
    <property type="entry name" value="ribulose-phosphate 3-epimerase isoform X2"/>
    <property type="match status" value="1"/>
</dbReference>
<dbReference type="NCBIfam" id="NF004076">
    <property type="entry name" value="PRK05581.1-4"/>
    <property type="match status" value="1"/>
</dbReference>
<dbReference type="GO" id="GO:1901135">
    <property type="term" value="P:carbohydrate derivative metabolic process"/>
    <property type="evidence" value="ECO:0007669"/>
    <property type="project" value="UniProtKB-ARBA"/>
</dbReference>
<comment type="cofactor">
    <cofactor evidence="2">
        <name>Zn(2+)</name>
        <dbReference type="ChEBI" id="CHEBI:29105"/>
    </cofactor>
</comment>
<evidence type="ECO:0000313" key="12">
    <source>
        <dbReference type="Proteomes" id="UP000177310"/>
    </source>
</evidence>
<dbReference type="GO" id="GO:0005975">
    <property type="term" value="P:carbohydrate metabolic process"/>
    <property type="evidence" value="ECO:0007669"/>
    <property type="project" value="InterPro"/>
</dbReference>
<reference evidence="11 12" key="1">
    <citation type="journal article" date="2016" name="Nat. Commun.">
        <title>Thousands of microbial genomes shed light on interconnected biogeochemical processes in an aquifer system.</title>
        <authorList>
            <person name="Anantharaman K."/>
            <person name="Brown C.T."/>
            <person name="Hug L.A."/>
            <person name="Sharon I."/>
            <person name="Castelle C.J."/>
            <person name="Probst A.J."/>
            <person name="Thomas B.C."/>
            <person name="Singh A."/>
            <person name="Wilkins M.J."/>
            <person name="Karaoz U."/>
            <person name="Brodie E.L."/>
            <person name="Williams K.H."/>
            <person name="Hubbard S.S."/>
            <person name="Banfield J.F."/>
        </authorList>
    </citation>
    <scope>NUCLEOTIDE SEQUENCE [LARGE SCALE GENOMIC DNA]</scope>
</reference>
<keyword evidence="8" id="KW-0464">Manganese</keyword>
<dbReference type="Proteomes" id="UP000177310">
    <property type="component" value="Unassembled WGS sequence"/>
</dbReference>
<dbReference type="STRING" id="1797542.A3J59_04495"/>
<evidence type="ECO:0000256" key="3">
    <source>
        <dbReference type="ARBA" id="ARBA00001954"/>
    </source>
</evidence>
<evidence type="ECO:0000313" key="11">
    <source>
        <dbReference type="EMBL" id="OGY51365.1"/>
    </source>
</evidence>
<evidence type="ECO:0000256" key="6">
    <source>
        <dbReference type="ARBA" id="ARBA00022833"/>
    </source>
</evidence>
<dbReference type="GO" id="GO:0046872">
    <property type="term" value="F:metal ion binding"/>
    <property type="evidence" value="ECO:0007669"/>
    <property type="project" value="UniProtKB-KW"/>
</dbReference>
<evidence type="ECO:0000256" key="10">
    <source>
        <dbReference type="ARBA" id="ARBA00023277"/>
    </source>
</evidence>
<dbReference type="SUPFAM" id="SSF51366">
    <property type="entry name" value="Ribulose-phoshate binding barrel"/>
    <property type="match status" value="1"/>
</dbReference>
<name>A0A1G1YG90_9BACT</name>
<dbReference type="GO" id="GO:0046496">
    <property type="term" value="P:nicotinamide nucleotide metabolic process"/>
    <property type="evidence" value="ECO:0007669"/>
    <property type="project" value="UniProtKB-ARBA"/>
</dbReference>
<gene>
    <name evidence="11" type="ORF">A3J59_04495</name>
</gene>
<sequence>MTQIIPAILTDNPDELNMKLASLVGLTDWVQIDIMDGMFVPQTSIGLEELAGQKPPFKLDIHLMVNNPQQYLGGCRRAGAKRVIFHLEGAGNPETVLDQLGALGFERGIALRPQTSFRDLEPYLDHVDVILLMSVEPGKQGQTFIPETAERIHRLRQIAPRVKIEVDGGINADNILAVAEAGADYLAIGSAILNAPDVAAAIERLKAKLNTR</sequence>
<dbReference type="GO" id="GO:0016857">
    <property type="term" value="F:racemase and epimerase activity, acting on carbohydrates and derivatives"/>
    <property type="evidence" value="ECO:0007669"/>
    <property type="project" value="InterPro"/>
</dbReference>
<dbReference type="GO" id="GO:0006091">
    <property type="term" value="P:generation of precursor metabolites and energy"/>
    <property type="evidence" value="ECO:0007669"/>
    <property type="project" value="UniProtKB-ARBA"/>
</dbReference>
<evidence type="ECO:0008006" key="13">
    <source>
        <dbReference type="Google" id="ProtNLM"/>
    </source>
</evidence>
<evidence type="ECO:0000256" key="4">
    <source>
        <dbReference type="ARBA" id="ARBA00011738"/>
    </source>
</evidence>
<dbReference type="PROSITE" id="PS01086">
    <property type="entry name" value="RIBUL_P_3_EPIMER_2"/>
    <property type="match status" value="1"/>
</dbReference>
<evidence type="ECO:0000256" key="2">
    <source>
        <dbReference type="ARBA" id="ARBA00001947"/>
    </source>
</evidence>
<dbReference type="PANTHER" id="PTHR11749">
    <property type="entry name" value="RIBULOSE-5-PHOSPHATE-3-EPIMERASE"/>
    <property type="match status" value="1"/>
</dbReference>
<dbReference type="CDD" id="cd00429">
    <property type="entry name" value="RPE"/>
    <property type="match status" value="1"/>
</dbReference>
<keyword evidence="9" id="KW-0413">Isomerase</keyword>
<evidence type="ECO:0000256" key="9">
    <source>
        <dbReference type="ARBA" id="ARBA00023235"/>
    </source>
</evidence>
<dbReference type="InterPro" id="IPR011060">
    <property type="entry name" value="RibuloseP-bd_barrel"/>
</dbReference>
<keyword evidence="5" id="KW-0479">Metal-binding</keyword>
<dbReference type="AlphaFoldDB" id="A0A1G1YG90"/>
<comment type="subunit">
    <text evidence="4">Homodimer.</text>
</comment>
<comment type="caution">
    <text evidence="11">The sequence shown here is derived from an EMBL/GenBank/DDBJ whole genome shotgun (WGS) entry which is preliminary data.</text>
</comment>
<evidence type="ECO:0000256" key="5">
    <source>
        <dbReference type="ARBA" id="ARBA00022723"/>
    </source>
</evidence>
<accession>A0A1G1YG90</accession>
<comment type="cofactor">
    <cofactor evidence="1">
        <name>Mn(2+)</name>
        <dbReference type="ChEBI" id="CHEBI:29035"/>
    </cofactor>
</comment>
<evidence type="ECO:0000256" key="8">
    <source>
        <dbReference type="ARBA" id="ARBA00023211"/>
    </source>
</evidence>
<dbReference type="GO" id="GO:0006163">
    <property type="term" value="P:purine nucleotide metabolic process"/>
    <property type="evidence" value="ECO:0007669"/>
    <property type="project" value="UniProtKB-ARBA"/>
</dbReference>
<evidence type="ECO:0000256" key="1">
    <source>
        <dbReference type="ARBA" id="ARBA00001936"/>
    </source>
</evidence>
<dbReference type="Gene3D" id="3.20.20.70">
    <property type="entry name" value="Aldolase class I"/>
    <property type="match status" value="1"/>
</dbReference>
<keyword evidence="7" id="KW-0408">Iron</keyword>
<organism evidence="11 12">
    <name type="scientific">Candidatus Buchananbacteria bacterium RIFCSPHIGHO2_02_FULL_56_16</name>
    <dbReference type="NCBI Taxonomy" id="1797542"/>
    <lineage>
        <taxon>Bacteria</taxon>
        <taxon>Candidatus Buchananiibacteriota</taxon>
    </lineage>
</organism>
<proteinExistence type="predicted"/>
<dbReference type="EMBL" id="MHIL01000019">
    <property type="protein sequence ID" value="OGY51365.1"/>
    <property type="molecule type" value="Genomic_DNA"/>
</dbReference>
<keyword evidence="6" id="KW-0862">Zinc</keyword>
<protein>
    <recommendedName>
        <fullName evidence="13">Ribulose-phosphate 3-epimerase</fullName>
    </recommendedName>
</protein>
<dbReference type="Pfam" id="PF00834">
    <property type="entry name" value="Ribul_P_3_epim"/>
    <property type="match status" value="1"/>
</dbReference>